<protein>
    <recommendedName>
        <fullName evidence="3">Hedgehog/Intein (Hint) domain-containing protein</fullName>
    </recommendedName>
</protein>
<sequence length="208" mass="23833">MKKRSCIDYSTPYSAFPFIKLNFFKAGLIPIYESFHDRLFPYSELMGNNKRIEEVTAGNGVTKIYIGTPYSTTHYEVGEPVGIYRIYEGVTGKTYKSVVTSFGTITKIVRIKQFGREIISLQDYLKLAGNKTVFSQDELMTIFLNNKNVEMIELVYNGFFGKGNNVNHKSLKDVELFPTHPYNIDYTKNEFIKILEMGGINVQNIIID</sequence>
<accession>A0ABT1EC73</accession>
<evidence type="ECO:0008006" key="3">
    <source>
        <dbReference type="Google" id="ProtNLM"/>
    </source>
</evidence>
<dbReference type="EMBL" id="JAMZFW010000026">
    <property type="protein sequence ID" value="MCP1103433.1"/>
    <property type="molecule type" value="Genomic_DNA"/>
</dbReference>
<evidence type="ECO:0000313" key="2">
    <source>
        <dbReference type="Proteomes" id="UP001523566"/>
    </source>
</evidence>
<proteinExistence type="predicted"/>
<comment type="caution">
    <text evidence="1">The sequence shown here is derived from an EMBL/GenBank/DDBJ whole genome shotgun (WGS) entry which is preliminary data.</text>
</comment>
<evidence type="ECO:0000313" key="1">
    <source>
        <dbReference type="EMBL" id="MCP1103433.1"/>
    </source>
</evidence>
<gene>
    <name evidence="1" type="ORF">NK125_13580</name>
</gene>
<dbReference type="RefSeq" id="WP_262067206.1">
    <property type="nucleotide sequence ID" value="NZ_JAMXOD010000026.1"/>
</dbReference>
<reference evidence="1 2" key="1">
    <citation type="journal article" date="2022" name="Genome Biol. Evol.">
        <title>Host diet, physiology and behaviors set the stage for Lachnospiraceae cladogenesis.</title>
        <authorList>
            <person name="Vera-Ponce De Leon A."/>
            <person name="Schneider M."/>
            <person name="Jahnes B.C."/>
            <person name="Sadowski V."/>
            <person name="Camuy-Velez L.A."/>
            <person name="Duan J."/>
            <person name="Sabree Z.L."/>
        </authorList>
    </citation>
    <scope>NUCLEOTIDE SEQUENCE [LARGE SCALE GENOMIC DNA]</scope>
    <source>
        <strain evidence="1 2">PAL113</strain>
    </source>
</reference>
<keyword evidence="2" id="KW-1185">Reference proteome</keyword>
<dbReference type="Proteomes" id="UP001523566">
    <property type="component" value="Unassembled WGS sequence"/>
</dbReference>
<name>A0ABT1EC73_9FIRM</name>
<organism evidence="1 2">
    <name type="scientific">Aequitasia blattaphilus</name>
    <dbReference type="NCBI Taxonomy" id="2949332"/>
    <lineage>
        <taxon>Bacteria</taxon>
        <taxon>Bacillati</taxon>
        <taxon>Bacillota</taxon>
        <taxon>Clostridia</taxon>
        <taxon>Lachnospirales</taxon>
        <taxon>Lachnospiraceae</taxon>
        <taxon>Aequitasia</taxon>
    </lineage>
</organism>